<evidence type="ECO:0000313" key="2">
    <source>
        <dbReference type="Proteomes" id="UP000027471"/>
    </source>
</evidence>
<organism evidence="1 2">
    <name type="scientific">Thioclava indica</name>
    <dbReference type="NCBI Taxonomy" id="1353528"/>
    <lineage>
        <taxon>Bacteria</taxon>
        <taxon>Pseudomonadati</taxon>
        <taxon>Pseudomonadota</taxon>
        <taxon>Alphaproteobacteria</taxon>
        <taxon>Rhodobacterales</taxon>
        <taxon>Paracoccaceae</taxon>
        <taxon>Thioclava</taxon>
    </lineage>
</organism>
<keyword evidence="2" id="KW-1185">Reference proteome</keyword>
<comment type="caution">
    <text evidence="1">The sequence shown here is derived from an EMBL/GenBank/DDBJ whole genome shotgun (WGS) entry which is preliminary data.</text>
</comment>
<accession>A0A074KEB1</accession>
<sequence length="221" mass="25157">MHKGRDESVWKIIAAALNLEVDKIHDPKTILDRIYSHSPQDLDSHIAKQITNIFFGHINFSNIYHLEELTPDATHIKVGSCSLELINRQSQSTEARIDRSLFDDEALEMIDVVYSDDYAAFGYDPKEPKPVRDIATPDKSSMLLDFLASDTPIQFLLDFFADGPRKLSYLETGAIIDIISKRDVWHLMPHHLIDFIIARNAILQGDNAERFSSRFSGFPQA</sequence>
<dbReference type="EMBL" id="AUNB01000027">
    <property type="protein sequence ID" value="KEO59902.1"/>
    <property type="molecule type" value="Genomic_DNA"/>
</dbReference>
<gene>
    <name evidence="1" type="ORF">DT23_15305</name>
</gene>
<dbReference type="Proteomes" id="UP000027471">
    <property type="component" value="Unassembled WGS sequence"/>
</dbReference>
<evidence type="ECO:0000313" key="1">
    <source>
        <dbReference type="EMBL" id="KEO59902.1"/>
    </source>
</evidence>
<reference evidence="1 2" key="1">
    <citation type="journal article" date="2015" name="Antonie Van Leeuwenhoek">
        <title>Thioclava indica sp. nov., isolated from surface seawater of the Indian Ocean.</title>
        <authorList>
            <person name="Liu Y."/>
            <person name="Lai Q."/>
            <person name="Du J."/>
            <person name="Xu H."/>
            <person name="Jiang L."/>
            <person name="Shao Z."/>
        </authorList>
    </citation>
    <scope>NUCLEOTIDE SEQUENCE [LARGE SCALE GENOMIC DNA]</scope>
    <source>
        <strain evidence="1 2">DT23-4</strain>
    </source>
</reference>
<name>A0A074KEB1_9RHOB</name>
<protein>
    <submittedName>
        <fullName evidence="1">Uncharacterized protein</fullName>
    </submittedName>
</protein>
<dbReference type="AlphaFoldDB" id="A0A074KEB1"/>
<proteinExistence type="predicted"/>